<accession>A0A4S8NH73</accession>
<comment type="caution">
    <text evidence="2">The sequence shown here is derived from an EMBL/GenBank/DDBJ whole genome shotgun (WGS) entry which is preliminary data.</text>
</comment>
<feature type="transmembrane region" description="Helical" evidence="1">
    <location>
        <begin position="43"/>
        <end position="62"/>
    </location>
</feature>
<keyword evidence="1" id="KW-0472">Membrane</keyword>
<dbReference type="RefSeq" id="WP_136562208.1">
    <property type="nucleotide sequence ID" value="NZ_BAABLS010000010.1"/>
</dbReference>
<dbReference type="EMBL" id="STGW01000003">
    <property type="protein sequence ID" value="THV16113.1"/>
    <property type="molecule type" value="Genomic_DNA"/>
</dbReference>
<organism evidence="2 3">
    <name type="scientific">Nocardioides caeni</name>
    <dbReference type="NCBI Taxonomy" id="574700"/>
    <lineage>
        <taxon>Bacteria</taxon>
        <taxon>Bacillati</taxon>
        <taxon>Actinomycetota</taxon>
        <taxon>Actinomycetes</taxon>
        <taxon>Propionibacteriales</taxon>
        <taxon>Nocardioidaceae</taxon>
        <taxon>Nocardioides</taxon>
    </lineage>
</organism>
<proteinExistence type="predicted"/>
<keyword evidence="1" id="KW-1133">Transmembrane helix</keyword>
<keyword evidence="3" id="KW-1185">Reference proteome</keyword>
<sequence length="419" mass="43205">MNDLNELRRVLDDRAASVDDHLAPAQPAAVHRRIAAIRRRRRTAAAGALAAAVVVAGSAVVLPRLGGDEGPEPTSLVGVDVPDTMDSLGFTYELVDTVSGKGSRAVLDLPASDQSRLVSWATSGDDDRVTLSGDLVVDPWSTDAADFSDFTLVPAGDGGQVVIEAASGTPGIAVYRATGERPAGYTRDGITFREEFAGGHLLAAVVGEPGQGEIDLPATADGPGVAVKLFCIGGPEAADTVLDLGGRPAITAGGGCADRTPLDPAAHGGSDFPTRVGEDVSVRVEIRSGGSAVVDDDMVVAVGIYSLDAYAPAPRGPAPTTLEHDGRVWRLVHVADSSRAEQVAELAPEGRGEILAVMTAGTGERLIDVTFGDRPGVRISAGESASLQQVVSAGEAVRIRQVGGKPLGDVRVSFYERVR</sequence>
<dbReference type="AlphaFoldDB" id="A0A4S8NH73"/>
<evidence type="ECO:0000313" key="2">
    <source>
        <dbReference type="EMBL" id="THV16113.1"/>
    </source>
</evidence>
<keyword evidence="1" id="KW-0812">Transmembrane</keyword>
<reference evidence="2 3" key="1">
    <citation type="journal article" date="2009" name="Int. J. Syst. Evol. Microbiol.">
        <title>Nocardioides caeni sp. nov., isolated from wastewater.</title>
        <authorList>
            <person name="Yoon J.H."/>
            <person name="Kang S.J."/>
            <person name="Park S."/>
            <person name="Kim W."/>
            <person name="Oh T.K."/>
        </authorList>
    </citation>
    <scope>NUCLEOTIDE SEQUENCE [LARGE SCALE GENOMIC DNA]</scope>
    <source>
        <strain evidence="2 3">DSM 23134</strain>
    </source>
</reference>
<gene>
    <name evidence="2" type="ORF">E9934_07225</name>
</gene>
<protein>
    <submittedName>
        <fullName evidence="2">Uncharacterized protein</fullName>
    </submittedName>
</protein>
<dbReference type="OrthoDB" id="3784540at2"/>
<dbReference type="Proteomes" id="UP000307087">
    <property type="component" value="Unassembled WGS sequence"/>
</dbReference>
<evidence type="ECO:0000256" key="1">
    <source>
        <dbReference type="SAM" id="Phobius"/>
    </source>
</evidence>
<evidence type="ECO:0000313" key="3">
    <source>
        <dbReference type="Proteomes" id="UP000307087"/>
    </source>
</evidence>
<name>A0A4S8NH73_9ACTN</name>